<keyword evidence="5" id="KW-0479">Metal-binding</keyword>
<evidence type="ECO:0000256" key="4">
    <source>
        <dbReference type="ARBA" id="ARBA00022679"/>
    </source>
</evidence>
<evidence type="ECO:0000256" key="1">
    <source>
        <dbReference type="ARBA" id="ARBA00004123"/>
    </source>
</evidence>
<dbReference type="Pfam" id="PF13878">
    <property type="entry name" value="zf-C2H2_3"/>
    <property type="match status" value="1"/>
</dbReference>
<evidence type="ECO:0000256" key="9">
    <source>
        <dbReference type="ARBA" id="ARBA00023306"/>
    </source>
</evidence>
<evidence type="ECO:0000256" key="7">
    <source>
        <dbReference type="ARBA" id="ARBA00022833"/>
    </source>
</evidence>
<dbReference type="SUPFAM" id="SSF55729">
    <property type="entry name" value="Acyl-CoA N-acyltransferases (Nat)"/>
    <property type="match status" value="1"/>
</dbReference>
<feature type="domain" description="N-acetyltransferase" evidence="12">
    <location>
        <begin position="102"/>
        <end position="261"/>
    </location>
</feature>
<accession>A0ABR4NP23</accession>
<dbReference type="InterPro" id="IPR028009">
    <property type="entry name" value="ESCO_Acetyltransf_dom"/>
</dbReference>
<gene>
    <name evidence="13" type="ORF">RNJ44_01864</name>
</gene>
<keyword evidence="10" id="KW-0012">Acyltransferase</keyword>
<dbReference type="Pfam" id="PF13880">
    <property type="entry name" value="Acetyltransf_13"/>
    <property type="match status" value="1"/>
</dbReference>
<protein>
    <recommendedName>
        <fullName evidence="3">N-acetyltransferase ECO1</fullName>
    </recommendedName>
    <alternativeName>
        <fullName evidence="11">Establishment of cohesion protein 1</fullName>
    </alternativeName>
</protein>
<evidence type="ECO:0000256" key="6">
    <source>
        <dbReference type="ARBA" id="ARBA00022771"/>
    </source>
</evidence>
<dbReference type="PANTHER" id="PTHR45884:SF2">
    <property type="entry name" value="N-ACETYLTRANSFERASE ECO"/>
    <property type="match status" value="1"/>
</dbReference>
<dbReference type="Gene3D" id="3.40.630.30">
    <property type="match status" value="1"/>
</dbReference>
<dbReference type="InterPro" id="IPR016181">
    <property type="entry name" value="Acyl_CoA_acyltransferase"/>
</dbReference>
<evidence type="ECO:0000256" key="8">
    <source>
        <dbReference type="ARBA" id="ARBA00023242"/>
    </source>
</evidence>
<keyword evidence="4" id="KW-0808">Transferase</keyword>
<evidence type="ECO:0000259" key="12">
    <source>
        <dbReference type="PROSITE" id="PS51186"/>
    </source>
</evidence>
<evidence type="ECO:0000313" key="14">
    <source>
        <dbReference type="Proteomes" id="UP001623330"/>
    </source>
</evidence>
<evidence type="ECO:0000256" key="10">
    <source>
        <dbReference type="ARBA" id="ARBA00023315"/>
    </source>
</evidence>
<dbReference type="PANTHER" id="PTHR45884">
    <property type="entry name" value="N-ACETYLTRANSFERASE ECO"/>
    <property type="match status" value="1"/>
</dbReference>
<dbReference type="InterPro" id="IPR000182">
    <property type="entry name" value="GNAT_dom"/>
</dbReference>
<comment type="caution">
    <text evidence="13">The sequence shown here is derived from an EMBL/GenBank/DDBJ whole genome shotgun (WGS) entry which is preliminary data.</text>
</comment>
<keyword evidence="7" id="KW-0862">Zinc</keyword>
<dbReference type="Proteomes" id="UP001623330">
    <property type="component" value="Unassembled WGS sequence"/>
</dbReference>
<dbReference type="PROSITE" id="PS51186">
    <property type="entry name" value="GNAT"/>
    <property type="match status" value="1"/>
</dbReference>
<proteinExistence type="inferred from homology"/>
<evidence type="ECO:0000256" key="5">
    <source>
        <dbReference type="ARBA" id="ARBA00022723"/>
    </source>
</evidence>
<evidence type="ECO:0000256" key="3">
    <source>
        <dbReference type="ARBA" id="ARBA00022043"/>
    </source>
</evidence>
<dbReference type="InterPro" id="IPR028005">
    <property type="entry name" value="AcTrfase_ESCO_Znf_dom"/>
</dbReference>
<comment type="subcellular location">
    <subcellularLocation>
        <location evidence="1">Nucleus</location>
    </subcellularLocation>
</comment>
<evidence type="ECO:0000256" key="2">
    <source>
        <dbReference type="ARBA" id="ARBA00005816"/>
    </source>
</evidence>
<dbReference type="EMBL" id="JBEVYD010000011">
    <property type="protein sequence ID" value="KAL3229728.1"/>
    <property type="molecule type" value="Genomic_DNA"/>
</dbReference>
<comment type="similarity">
    <text evidence="2">Belongs to the acetyltransferase family. ECO subfamily.</text>
</comment>
<organism evidence="13 14">
    <name type="scientific">Nakaseomyces bracarensis</name>
    <dbReference type="NCBI Taxonomy" id="273131"/>
    <lineage>
        <taxon>Eukaryota</taxon>
        <taxon>Fungi</taxon>
        <taxon>Dikarya</taxon>
        <taxon>Ascomycota</taxon>
        <taxon>Saccharomycotina</taxon>
        <taxon>Saccharomycetes</taxon>
        <taxon>Saccharomycetales</taxon>
        <taxon>Saccharomycetaceae</taxon>
        <taxon>Nakaseomyces</taxon>
    </lineage>
</organism>
<keyword evidence="8" id="KW-0539">Nucleus</keyword>
<keyword evidence="14" id="KW-1185">Reference proteome</keyword>
<reference evidence="13 14" key="1">
    <citation type="submission" date="2024-05" db="EMBL/GenBank/DDBJ databases">
        <title>Long read based assembly of the Candida bracarensis genome reveals expanded adhesin content.</title>
        <authorList>
            <person name="Marcet-Houben M."/>
            <person name="Ksiezopolska E."/>
            <person name="Gabaldon T."/>
        </authorList>
    </citation>
    <scope>NUCLEOTIDE SEQUENCE [LARGE SCALE GENOMIC DNA]</scope>
    <source>
        <strain evidence="13 14">CBM6</strain>
    </source>
</reference>
<name>A0ABR4NP23_9SACH</name>
<sequence>MSGRKEKSYRSKKLVQSRLKLDCDRSPIVKCEKCEMSYMSASMDDIALHSKYHGMMLKGRHWSSKWGERHHVDQEESSVRRAITPPMSSPIRGQTRKLDVVVKVRRGHTSEVNAMLEIMGVVNRELNAPHDENEFWSSEHGETRGNAFVYVRNERAIGAITMEVLKPERCRWMVYESRAIVEPVQPVFKIGVSRIWVCKSYRGEGIASTMIDIARRHTIPGINIPKNLVAWSQPTNSGGKLARKYNGAKHKSGNILIPCYL</sequence>
<evidence type="ECO:0000256" key="11">
    <source>
        <dbReference type="ARBA" id="ARBA00032212"/>
    </source>
</evidence>
<keyword evidence="9" id="KW-0131">Cell cycle</keyword>
<keyword evidence="6" id="KW-0863">Zinc-finger</keyword>
<evidence type="ECO:0000313" key="13">
    <source>
        <dbReference type="EMBL" id="KAL3229728.1"/>
    </source>
</evidence>